<dbReference type="InterPro" id="IPR013762">
    <property type="entry name" value="Integrase-like_cat_sf"/>
</dbReference>
<dbReference type="PROSITE" id="PS51898">
    <property type="entry name" value="TYR_RECOMBINASE"/>
    <property type="match status" value="1"/>
</dbReference>
<evidence type="ECO:0000313" key="5">
    <source>
        <dbReference type="Proteomes" id="UP000642829"/>
    </source>
</evidence>
<dbReference type="GO" id="GO:0015074">
    <property type="term" value="P:DNA integration"/>
    <property type="evidence" value="ECO:0007669"/>
    <property type="project" value="InterPro"/>
</dbReference>
<keyword evidence="2" id="KW-0233">DNA recombination</keyword>
<dbReference type="InterPro" id="IPR002104">
    <property type="entry name" value="Integrase_catalytic"/>
</dbReference>
<comment type="caution">
    <text evidence="4">The sequence shown here is derived from an EMBL/GenBank/DDBJ whole genome shotgun (WGS) entry which is preliminary data.</text>
</comment>
<evidence type="ECO:0000256" key="2">
    <source>
        <dbReference type="ARBA" id="ARBA00023172"/>
    </source>
</evidence>
<proteinExistence type="predicted"/>
<sequence length="239" mass="27832">MDYAPNAMSVVDRCGRRKYLTVNELLRFTNAALQEPPERRMFALMLVLTGCRISEALALTTDSFDLEAGFVIFRTLKQRRQNKANFAPTLLQTLGNWLSLTRPPPKVGKPVYRYRSVRLTDHFMESLHLYFNLLQSGASSAPPRRLWPINRKTAYRWIKEIMANAKIQGPHATPHGLRHTFGMNHADDHTPNPLVQRLMGHADSKTTEIYQQFYGEEELKYMETMWKKLKIDKQRNFHL</sequence>
<evidence type="ECO:0000259" key="3">
    <source>
        <dbReference type="PROSITE" id="PS51898"/>
    </source>
</evidence>
<protein>
    <recommendedName>
        <fullName evidence="3">Tyr recombinase domain-containing protein</fullName>
    </recommendedName>
</protein>
<evidence type="ECO:0000313" key="4">
    <source>
        <dbReference type="EMBL" id="GHB93322.1"/>
    </source>
</evidence>
<dbReference type="AlphaFoldDB" id="A0A8J3D9Z4"/>
<dbReference type="GO" id="GO:0006310">
    <property type="term" value="P:DNA recombination"/>
    <property type="evidence" value="ECO:0007669"/>
    <property type="project" value="UniProtKB-KW"/>
</dbReference>
<name>A0A8J3D9Z4_9BACT</name>
<dbReference type="PANTHER" id="PTHR30349:SF81">
    <property type="entry name" value="TYROSINE RECOMBINASE XERC"/>
    <property type="match status" value="1"/>
</dbReference>
<dbReference type="RefSeq" id="WP_189511691.1">
    <property type="nucleotide sequence ID" value="NZ_BMXG01000003.1"/>
</dbReference>
<reference evidence="4" key="2">
    <citation type="submission" date="2020-09" db="EMBL/GenBank/DDBJ databases">
        <authorList>
            <person name="Sun Q."/>
            <person name="Kim S."/>
        </authorList>
    </citation>
    <scope>NUCLEOTIDE SEQUENCE</scope>
    <source>
        <strain evidence="4">KCTC 12870</strain>
    </source>
</reference>
<dbReference type="InterPro" id="IPR011010">
    <property type="entry name" value="DNA_brk_join_enz"/>
</dbReference>
<feature type="domain" description="Tyr recombinase" evidence="3">
    <location>
        <begin position="15"/>
        <end position="223"/>
    </location>
</feature>
<keyword evidence="5" id="KW-1185">Reference proteome</keyword>
<dbReference type="GO" id="GO:0007059">
    <property type="term" value="P:chromosome segregation"/>
    <property type="evidence" value="ECO:0007669"/>
    <property type="project" value="UniProtKB-KW"/>
</dbReference>
<dbReference type="PANTHER" id="PTHR30349">
    <property type="entry name" value="PHAGE INTEGRASE-RELATED"/>
    <property type="match status" value="1"/>
</dbReference>
<dbReference type="Pfam" id="PF00589">
    <property type="entry name" value="Phage_integrase"/>
    <property type="match status" value="1"/>
</dbReference>
<reference evidence="4" key="1">
    <citation type="journal article" date="2014" name="Int. J. Syst. Evol. Microbiol.">
        <title>Complete genome sequence of Corynebacterium casei LMG S-19264T (=DSM 44701T), isolated from a smear-ripened cheese.</title>
        <authorList>
            <consortium name="US DOE Joint Genome Institute (JGI-PGF)"/>
            <person name="Walter F."/>
            <person name="Albersmeier A."/>
            <person name="Kalinowski J."/>
            <person name="Ruckert C."/>
        </authorList>
    </citation>
    <scope>NUCLEOTIDE SEQUENCE</scope>
    <source>
        <strain evidence="4">KCTC 12870</strain>
    </source>
</reference>
<evidence type="ECO:0000256" key="1">
    <source>
        <dbReference type="ARBA" id="ARBA00022829"/>
    </source>
</evidence>
<dbReference type="Gene3D" id="1.10.443.10">
    <property type="entry name" value="Intergrase catalytic core"/>
    <property type="match status" value="1"/>
</dbReference>
<dbReference type="InterPro" id="IPR050090">
    <property type="entry name" value="Tyrosine_recombinase_XerCD"/>
</dbReference>
<dbReference type="EMBL" id="BMXG01000003">
    <property type="protein sequence ID" value="GHB93322.1"/>
    <property type="molecule type" value="Genomic_DNA"/>
</dbReference>
<dbReference type="CDD" id="cd00397">
    <property type="entry name" value="DNA_BRE_C"/>
    <property type="match status" value="1"/>
</dbReference>
<accession>A0A8J3D9Z4</accession>
<organism evidence="4 5">
    <name type="scientific">Cerasicoccus arenae</name>
    <dbReference type="NCBI Taxonomy" id="424488"/>
    <lineage>
        <taxon>Bacteria</taxon>
        <taxon>Pseudomonadati</taxon>
        <taxon>Verrucomicrobiota</taxon>
        <taxon>Opitutia</taxon>
        <taxon>Puniceicoccales</taxon>
        <taxon>Cerasicoccaceae</taxon>
        <taxon>Cerasicoccus</taxon>
    </lineage>
</organism>
<gene>
    <name evidence="4" type="ORF">GCM10007047_05860</name>
</gene>
<dbReference type="GO" id="GO:0003677">
    <property type="term" value="F:DNA binding"/>
    <property type="evidence" value="ECO:0007669"/>
    <property type="project" value="InterPro"/>
</dbReference>
<dbReference type="SUPFAM" id="SSF56349">
    <property type="entry name" value="DNA breaking-rejoining enzymes"/>
    <property type="match status" value="1"/>
</dbReference>
<keyword evidence="1" id="KW-0159">Chromosome partition</keyword>
<dbReference type="Proteomes" id="UP000642829">
    <property type="component" value="Unassembled WGS sequence"/>
</dbReference>